<reference evidence="1" key="1">
    <citation type="submission" date="2022-07" db="EMBL/GenBank/DDBJ databases">
        <title>Phylogenomic reconstructions and comparative analyses of Kickxellomycotina fungi.</title>
        <authorList>
            <person name="Reynolds N.K."/>
            <person name="Stajich J.E."/>
            <person name="Barry K."/>
            <person name="Grigoriev I.V."/>
            <person name="Crous P."/>
            <person name="Smith M.E."/>
        </authorList>
    </citation>
    <scope>NUCLEOTIDE SEQUENCE</scope>
    <source>
        <strain evidence="1">CBS 190363</strain>
    </source>
</reference>
<keyword evidence="2" id="KW-1185">Reference proteome</keyword>
<evidence type="ECO:0000313" key="1">
    <source>
        <dbReference type="EMBL" id="KAJ2891135.1"/>
    </source>
</evidence>
<name>A0ACC1M1I5_9FUNG</name>
<organism evidence="1 2">
    <name type="scientific">Coemansia aciculifera</name>
    <dbReference type="NCBI Taxonomy" id="417176"/>
    <lineage>
        <taxon>Eukaryota</taxon>
        <taxon>Fungi</taxon>
        <taxon>Fungi incertae sedis</taxon>
        <taxon>Zoopagomycota</taxon>
        <taxon>Kickxellomycotina</taxon>
        <taxon>Kickxellomycetes</taxon>
        <taxon>Kickxellales</taxon>
        <taxon>Kickxellaceae</taxon>
        <taxon>Coemansia</taxon>
    </lineage>
</organism>
<evidence type="ECO:0000313" key="2">
    <source>
        <dbReference type="Proteomes" id="UP001139981"/>
    </source>
</evidence>
<sequence length="60" mass="6572">IFLLPGSIKTAPTVVAKNFPCVDALTASKLKETSGKFVIINPGRRDLFRMHEDSVANMPK</sequence>
<dbReference type="Proteomes" id="UP001139981">
    <property type="component" value="Unassembled WGS sequence"/>
</dbReference>
<dbReference type="EMBL" id="JANBVB010001083">
    <property type="protein sequence ID" value="KAJ2891135.1"/>
    <property type="molecule type" value="Genomic_DNA"/>
</dbReference>
<accession>A0ACC1M1I5</accession>
<proteinExistence type="predicted"/>
<gene>
    <name evidence="1" type="ORF">IWW38_003751</name>
</gene>
<feature type="non-terminal residue" evidence="1">
    <location>
        <position position="1"/>
    </location>
</feature>
<protein>
    <submittedName>
        <fullName evidence="1">Uncharacterized protein</fullName>
    </submittedName>
</protein>
<comment type="caution">
    <text evidence="1">The sequence shown here is derived from an EMBL/GenBank/DDBJ whole genome shotgun (WGS) entry which is preliminary data.</text>
</comment>